<proteinExistence type="predicted"/>
<reference evidence="1" key="1">
    <citation type="journal article" date="2013" name="BMC Genomics">
        <title>Unscrambling butterfly oogenesis.</title>
        <authorList>
            <person name="Carter J.M."/>
            <person name="Baker S.C."/>
            <person name="Pink R."/>
            <person name="Carter D.R."/>
            <person name="Collins A."/>
            <person name="Tomlin J."/>
            <person name="Gibbs M."/>
            <person name="Breuker C.J."/>
        </authorList>
    </citation>
    <scope>NUCLEOTIDE SEQUENCE</scope>
    <source>
        <tissue evidence="1">Ovary</tissue>
    </source>
</reference>
<sequence>MNEILSRVTVMCNFILGMDITCNKYTVVNYLLRYSLRVPTPKYTDAASFGRLYSPAPHPFGMSDRVDALCTHLYRILCRALTGIIYENS</sequence>
<dbReference type="AlphaFoldDB" id="S4PZC4"/>
<dbReference type="EMBL" id="GAIX01001783">
    <property type="protein sequence ID" value="JAA90777.1"/>
    <property type="molecule type" value="Transcribed_RNA"/>
</dbReference>
<protein>
    <submittedName>
        <fullName evidence="1">Uncharacterized protein</fullName>
    </submittedName>
</protein>
<accession>S4PZC4</accession>
<organism evidence="1">
    <name type="scientific">Pararge aegeria</name>
    <name type="common">speckled wood butterfly</name>
    <dbReference type="NCBI Taxonomy" id="116150"/>
    <lineage>
        <taxon>Eukaryota</taxon>
        <taxon>Metazoa</taxon>
        <taxon>Ecdysozoa</taxon>
        <taxon>Arthropoda</taxon>
        <taxon>Hexapoda</taxon>
        <taxon>Insecta</taxon>
        <taxon>Pterygota</taxon>
        <taxon>Neoptera</taxon>
        <taxon>Endopterygota</taxon>
        <taxon>Lepidoptera</taxon>
        <taxon>Glossata</taxon>
        <taxon>Ditrysia</taxon>
        <taxon>Papilionoidea</taxon>
        <taxon>Nymphalidae</taxon>
        <taxon>Satyrinae</taxon>
        <taxon>Satyrini</taxon>
        <taxon>Parargina</taxon>
        <taxon>Pararge</taxon>
    </lineage>
</organism>
<evidence type="ECO:0000313" key="1">
    <source>
        <dbReference type="EMBL" id="JAA90777.1"/>
    </source>
</evidence>
<name>S4PZC4_9NEOP</name>
<reference evidence="1" key="2">
    <citation type="submission" date="2013-05" db="EMBL/GenBank/DDBJ databases">
        <authorList>
            <person name="Carter J.-M."/>
            <person name="Baker S.C."/>
            <person name="Pink R."/>
            <person name="Carter D.R.F."/>
            <person name="Collins A."/>
            <person name="Tomlin J."/>
            <person name="Gibbs M."/>
            <person name="Breuker C.J."/>
        </authorList>
    </citation>
    <scope>NUCLEOTIDE SEQUENCE</scope>
    <source>
        <tissue evidence="1">Ovary</tissue>
    </source>
</reference>